<keyword evidence="2" id="KW-1185">Reference proteome</keyword>
<organism evidence="1 2">
    <name type="scientific">Acidithiobacillus ferruginosus</name>
    <dbReference type="NCBI Taxonomy" id="3063951"/>
    <lineage>
        <taxon>Bacteria</taxon>
        <taxon>Pseudomonadati</taxon>
        <taxon>Pseudomonadota</taxon>
        <taxon>Acidithiobacillia</taxon>
        <taxon>Acidithiobacillales</taxon>
        <taxon>Acidithiobacillaceae</taxon>
        <taxon>Acidithiobacillus</taxon>
    </lineage>
</organism>
<sequence>MRILDAVLDLIPSTKDWETFVAWLPWNPGGPTGLHPARGTKKAVGKPKAKGFRAFMDRLAFGWKTRSALYRHLSTQFANDIAAIPALEMFQARLQRRRKKDSAKVIGDMVRRMKNGKTLSEAMGAWIPQDETMIITSGELSGAPAQSFDLILEAKARVAKVKRALTSNLVRPAVYLVALIGMLWGLGAFVIPGLQQALPASHAHGLIGALYVASSFATNWWAILPVAAVLILVVLVIWSLPRWTGGWRVRAEHYFPWSFYRDIQGYTWLLGFSALLQAGMGDVEILKRQAKQASPWLKERLVSVRRQMENGASLPDALYGVKFGGQPAGFPNPDMIDDIASMSGFKDFAVRISRVAVQWADELEWQTTVKAKTFGFLVEMAMYGAMGFLMVAINSLSTQMGSVPGLAG</sequence>
<evidence type="ECO:0000313" key="1">
    <source>
        <dbReference type="EMBL" id="XRP72113.1"/>
    </source>
</evidence>
<gene>
    <name evidence="1" type="ORF">HF292_009860</name>
</gene>
<name>A0ACD5IF68_9PROT</name>
<dbReference type="Proteomes" id="UP001196097">
    <property type="component" value="Chromosome"/>
</dbReference>
<reference evidence="1 2" key="1">
    <citation type="journal article" date="2021" name="ISME J.">
        <title>Genomic evolution of the class Acidithiobacillia: deep-branching Proteobacteria living in extreme acidic conditions.</title>
        <authorList>
            <person name="Moya-Beltran A."/>
            <person name="Beard S."/>
            <person name="Rojas-Villalobos C."/>
            <person name="Issotta F."/>
            <person name="Gallardo Y."/>
            <person name="Ulloa R."/>
            <person name="Giaveno A."/>
            <person name="Degli Esposti M."/>
            <person name="Johnson D.B."/>
            <person name="Quatrini R."/>
        </authorList>
    </citation>
    <scope>NUCLEOTIDE SEQUENCE [LARGE SCALE GENOMIC DNA]</scope>
    <source>
        <strain evidence="1 2">CF3</strain>
    </source>
</reference>
<accession>A0ACD5IF68</accession>
<dbReference type="EMBL" id="CP130946">
    <property type="protein sequence ID" value="XRP72113.1"/>
    <property type="molecule type" value="Genomic_DNA"/>
</dbReference>
<protein>
    <submittedName>
        <fullName evidence="1">Type II secretion system F family protein</fullName>
    </submittedName>
</protein>
<evidence type="ECO:0000313" key="2">
    <source>
        <dbReference type="Proteomes" id="UP001196097"/>
    </source>
</evidence>
<proteinExistence type="predicted"/>